<dbReference type="Proteomes" id="UP001317613">
    <property type="component" value="Chromosome"/>
</dbReference>
<evidence type="ECO:0000313" key="1">
    <source>
        <dbReference type="EMBL" id="BDQ60195.1"/>
    </source>
</evidence>
<evidence type="ECO:0000313" key="2">
    <source>
        <dbReference type="Proteomes" id="UP001317613"/>
    </source>
</evidence>
<dbReference type="EMBL" id="AP026729">
    <property type="protein sequence ID" value="BDQ60195.1"/>
    <property type="molecule type" value="Genomic_DNA"/>
</dbReference>
<sequence length="139" mass="14742">MNNRSEKIRNILVPVLSVIMGFLLGAIIMVIFGYDPVAGYQAMFETAFQGKKSIGEIFVTAAPLIFTALGFSVANSAGFFNIGLSGQALCGWVASIWVALSMPDAPRMIALPVAIIVGAVAGALAADHSRFLACLFWDE</sequence>
<proteinExistence type="predicted"/>
<reference evidence="1" key="1">
    <citation type="submission" date="2022-08" db="EMBL/GenBank/DDBJ databases">
        <title>Molecular epidemiological analysis of five strains of VanD-type vancomycin-resistant Enterococcus faecalis.</title>
        <authorList>
            <person name="Mimura K."/>
            <person name="Hashimoto Y."/>
            <person name="Tomita H."/>
        </authorList>
    </citation>
    <scope>NUCLEOTIDE SEQUENCE</scope>
    <source>
        <strain evidence="1">SVR2332</strain>
    </source>
</reference>
<name>A0AC59HKI9_ENTFL</name>
<accession>A0AC59HKI9</accession>
<organism evidence="1 2">
    <name type="scientific">Enterococcus faecalis</name>
    <name type="common">Streptococcus faecalis</name>
    <dbReference type="NCBI Taxonomy" id="1351"/>
    <lineage>
        <taxon>Bacteria</taxon>
        <taxon>Bacillati</taxon>
        <taxon>Bacillota</taxon>
        <taxon>Bacilli</taxon>
        <taxon>Lactobacillales</taxon>
        <taxon>Enterococcaceae</taxon>
        <taxon>Enterococcus</taxon>
    </lineage>
</organism>
<protein>
    <submittedName>
        <fullName evidence="1">Uncharacterized protein</fullName>
    </submittedName>
</protein>
<gene>
    <name evidence="1" type="ORF">EfsSVR2332_02730</name>
</gene>